<evidence type="ECO:0000256" key="1">
    <source>
        <dbReference type="ARBA" id="ARBA00000718"/>
    </source>
</evidence>
<keyword evidence="6" id="KW-0119">Carbohydrate metabolism</keyword>
<dbReference type="PANTHER" id="PTHR35039:SF3">
    <property type="entry name" value="3-KETO-L-GULONATE-6-PHOSPHATE DECARBOXYLASE SGBH-RELATED"/>
    <property type="match status" value="1"/>
</dbReference>
<dbReference type="AlphaFoldDB" id="A0A315ZTS5"/>
<dbReference type="UniPathway" id="UPA00294">
    <property type="reaction ID" value="UER00434"/>
</dbReference>
<dbReference type="GO" id="GO:0006207">
    <property type="term" value="P:'de novo' pyrimidine nucleobase biosynthetic process"/>
    <property type="evidence" value="ECO:0007669"/>
    <property type="project" value="InterPro"/>
</dbReference>
<dbReference type="InterPro" id="IPR001754">
    <property type="entry name" value="OMPdeCOase_dom"/>
</dbReference>
<evidence type="ECO:0000256" key="5">
    <source>
        <dbReference type="ARBA" id="ARBA00023239"/>
    </source>
</evidence>
<evidence type="ECO:0000313" key="8">
    <source>
        <dbReference type="EMBL" id="SUQ15309.1"/>
    </source>
</evidence>
<reference evidence="9" key="1">
    <citation type="submission" date="2017-07" db="EMBL/GenBank/DDBJ databases">
        <authorList>
            <person name="Varghese N."/>
            <person name="Submissions S."/>
        </authorList>
    </citation>
    <scope>NUCLEOTIDE SEQUENCE [LARGE SCALE GENOMIC DNA]</scope>
    <source>
        <strain evidence="9">NLAE-zl-C134</strain>
    </source>
</reference>
<comment type="catalytic activity">
    <reaction evidence="1">
        <text>D-ribulose 5-phosphate + formaldehyde = D-arabino-hex-3-ulose 6-phosphate</text>
        <dbReference type="Rhea" id="RHEA:25201"/>
        <dbReference type="ChEBI" id="CHEBI:16842"/>
        <dbReference type="ChEBI" id="CHEBI:58121"/>
        <dbReference type="ChEBI" id="CHEBI:58542"/>
        <dbReference type="EC" id="4.1.2.43"/>
    </reaction>
</comment>
<dbReference type="InterPro" id="IPR013785">
    <property type="entry name" value="Aldolase_TIM"/>
</dbReference>
<dbReference type="InterPro" id="IPR011060">
    <property type="entry name" value="RibuloseP-bd_barrel"/>
</dbReference>
<evidence type="ECO:0000256" key="3">
    <source>
        <dbReference type="ARBA" id="ARBA00006350"/>
    </source>
</evidence>
<dbReference type="Pfam" id="PF00215">
    <property type="entry name" value="OMPdecase"/>
    <property type="match status" value="1"/>
</dbReference>
<protein>
    <recommendedName>
        <fullName evidence="4">3-hexulose-6-phosphate synthase</fullName>
        <ecNumber evidence="4">4.1.2.43</ecNumber>
    </recommendedName>
</protein>
<keyword evidence="9" id="KW-1185">Reference proteome</keyword>
<dbReference type="EMBL" id="UHJJ01000011">
    <property type="protein sequence ID" value="SUQ15309.1"/>
    <property type="molecule type" value="Genomic_DNA"/>
</dbReference>
<dbReference type="GO" id="GO:0043801">
    <property type="term" value="F:hexulose-6-phosphate synthase activity"/>
    <property type="evidence" value="ECO:0007669"/>
    <property type="project" value="UniProtKB-EC"/>
</dbReference>
<evidence type="ECO:0000313" key="9">
    <source>
        <dbReference type="Proteomes" id="UP000254051"/>
    </source>
</evidence>
<organism evidence="8 9">
    <name type="scientific">Faecalicatena contorta</name>
    <dbReference type="NCBI Taxonomy" id="39482"/>
    <lineage>
        <taxon>Bacteria</taxon>
        <taxon>Bacillati</taxon>
        <taxon>Bacillota</taxon>
        <taxon>Clostridia</taxon>
        <taxon>Lachnospirales</taxon>
        <taxon>Lachnospiraceae</taxon>
        <taxon>Faecalicatena</taxon>
    </lineage>
</organism>
<dbReference type="Proteomes" id="UP000254051">
    <property type="component" value="Unassembled WGS sequence"/>
</dbReference>
<dbReference type="GO" id="GO:0033982">
    <property type="term" value="F:3-dehydro-L-gulonate-6-phosphate decarboxylase activity"/>
    <property type="evidence" value="ECO:0007669"/>
    <property type="project" value="TreeGrafter"/>
</dbReference>
<dbReference type="RefSeq" id="WP_109713012.1">
    <property type="nucleotide sequence ID" value="NZ_QGDS01000011.1"/>
</dbReference>
<dbReference type="InterPro" id="IPR041710">
    <property type="entry name" value="HPS/KGPDC"/>
</dbReference>
<dbReference type="PANTHER" id="PTHR35039">
    <property type="entry name" value="3-KETO-L-GULONATE-6-PHOSPHATE DECARBOXYLASE SGBH-RELATED"/>
    <property type="match status" value="1"/>
</dbReference>
<dbReference type="SUPFAM" id="SSF51366">
    <property type="entry name" value="Ribulose-phoshate binding barrel"/>
    <property type="match status" value="1"/>
</dbReference>
<dbReference type="InterPro" id="IPR017553">
    <property type="entry name" value="3-hexulose-6-phosphate_synth"/>
</dbReference>
<evidence type="ECO:0000256" key="2">
    <source>
        <dbReference type="ARBA" id="ARBA00005014"/>
    </source>
</evidence>
<dbReference type="GO" id="GO:0019854">
    <property type="term" value="P:L-ascorbic acid catabolic process"/>
    <property type="evidence" value="ECO:0007669"/>
    <property type="project" value="TreeGrafter"/>
</dbReference>
<evidence type="ECO:0000259" key="7">
    <source>
        <dbReference type="SMART" id="SM00934"/>
    </source>
</evidence>
<comment type="pathway">
    <text evidence="2">One-carbon metabolism; formaldehyde assimilation via RuMP pathway; D-fructose 6-phosphate from D-ribulose 5-phosphate and formaldehyde: step 1/2.</text>
</comment>
<dbReference type="EC" id="4.1.2.43" evidence="4"/>
<dbReference type="NCBIfam" id="TIGR03128">
    <property type="entry name" value="RuMP_HxlA"/>
    <property type="match status" value="1"/>
</dbReference>
<evidence type="ECO:0000256" key="6">
    <source>
        <dbReference type="ARBA" id="ARBA00023277"/>
    </source>
</evidence>
<dbReference type="SMART" id="SM00934">
    <property type="entry name" value="OMPdecase"/>
    <property type="match status" value="1"/>
</dbReference>
<accession>A0A315ZTS5</accession>
<proteinExistence type="inferred from homology"/>
<dbReference type="GO" id="GO:0004590">
    <property type="term" value="F:orotidine-5'-phosphate decarboxylase activity"/>
    <property type="evidence" value="ECO:0007669"/>
    <property type="project" value="InterPro"/>
</dbReference>
<evidence type="ECO:0000256" key="4">
    <source>
        <dbReference type="ARBA" id="ARBA00012890"/>
    </source>
</evidence>
<dbReference type="GO" id="GO:0019647">
    <property type="term" value="P:formaldehyde assimilation via ribulose monophosphate cycle"/>
    <property type="evidence" value="ECO:0007669"/>
    <property type="project" value="UniProtKB-UniPathway"/>
</dbReference>
<dbReference type="FunFam" id="3.20.20.70:FF:000022">
    <property type="entry name" value="3-keto-L-gulonate-6-phosphate decarboxylase UlaD"/>
    <property type="match status" value="1"/>
</dbReference>
<feature type="domain" description="Orotidine 5'-phosphate decarboxylase" evidence="7">
    <location>
        <begin position="2"/>
        <end position="203"/>
    </location>
</feature>
<name>A0A315ZTS5_9FIRM</name>
<dbReference type="Gene3D" id="3.20.20.70">
    <property type="entry name" value="Aldolase class I"/>
    <property type="match status" value="1"/>
</dbReference>
<comment type="similarity">
    <text evidence="3">Belongs to the HPS/KGPDC family. HPS subfamily.</text>
</comment>
<gene>
    <name evidence="8" type="ORF">SAMN05216529_11194</name>
</gene>
<keyword evidence="5" id="KW-0456">Lyase</keyword>
<sequence length="213" mass="23211">MKFQLALDDITMEEAVGLLEKLEGQVDIIEVGTPFMMVYGLEAVRTLKEMYPQCEVLCDAKIMDAGGYEAKLCFEAGADYVTVLGVTDILTIKDCVKTAGEYKKKIVADMICVDDFEKRISEVEEAGADIIAVHTGVDQQTAGRTPLDDLIEMRKYVKSCQIAVAGGIGSTTIEQYLPYKPDVVIAGGSVVKAENPSLEARSIIEKMKGGNRK</sequence>
<dbReference type="CDD" id="cd04726">
    <property type="entry name" value="KGPDC_HPS"/>
    <property type="match status" value="1"/>
</dbReference>
<dbReference type="OrthoDB" id="43475at2"/>